<organism evidence="2 3">
    <name type="scientific">Salinibacillus kushneri</name>
    <dbReference type="NCBI Taxonomy" id="237682"/>
    <lineage>
        <taxon>Bacteria</taxon>
        <taxon>Bacillati</taxon>
        <taxon>Bacillota</taxon>
        <taxon>Bacilli</taxon>
        <taxon>Bacillales</taxon>
        <taxon>Bacillaceae</taxon>
        <taxon>Salinibacillus</taxon>
    </lineage>
</organism>
<dbReference type="STRING" id="237682.SAMN05421676_104252"/>
<keyword evidence="1" id="KW-1133">Transmembrane helix</keyword>
<evidence type="ECO:0000313" key="2">
    <source>
        <dbReference type="EMBL" id="SET38531.1"/>
    </source>
</evidence>
<feature type="transmembrane region" description="Helical" evidence="1">
    <location>
        <begin position="64"/>
        <end position="83"/>
    </location>
</feature>
<dbReference type="EMBL" id="FOHJ01000004">
    <property type="protein sequence ID" value="SET38531.1"/>
    <property type="molecule type" value="Genomic_DNA"/>
</dbReference>
<feature type="transmembrane region" description="Helical" evidence="1">
    <location>
        <begin position="35"/>
        <end position="58"/>
    </location>
</feature>
<accession>A0A1I0E0I4</accession>
<keyword evidence="1" id="KW-0812">Transmembrane</keyword>
<gene>
    <name evidence="2" type="ORF">SAMN05421676_104252</name>
</gene>
<dbReference type="PANTHER" id="PTHR39164:SF1">
    <property type="entry name" value="PROTEIN CCDC"/>
    <property type="match status" value="1"/>
</dbReference>
<evidence type="ECO:0000313" key="3">
    <source>
        <dbReference type="Proteomes" id="UP000199095"/>
    </source>
</evidence>
<sequence>MFWIVSSTVVAFIMATTMIFVRMKAAKKPASIKKIILPPLFMSTGALMFVLPVFHISWMQLIEAFVVGAIFSVFLIMTSKFEIQEDDIYLVPSKAFVLILFGLLILRLLLKTIIGQTISFGETSGMFFILAFGMILSWRIAMLIKYLKLKKTLEQKKSIMI</sequence>
<protein>
    <submittedName>
        <fullName evidence="2">Membrane protein CcdC involved in cytochrome C biogenesis</fullName>
    </submittedName>
</protein>
<proteinExistence type="predicted"/>
<dbReference type="PIRSF" id="PIRSF021441">
    <property type="entry name" value="DUF1453"/>
    <property type="match status" value="1"/>
</dbReference>
<dbReference type="Pfam" id="PF07301">
    <property type="entry name" value="DUF1453"/>
    <property type="match status" value="1"/>
</dbReference>
<dbReference type="InterPro" id="IPR058247">
    <property type="entry name" value="DUF1453"/>
</dbReference>
<dbReference type="OrthoDB" id="120091at2"/>
<dbReference type="Proteomes" id="UP000199095">
    <property type="component" value="Unassembled WGS sequence"/>
</dbReference>
<name>A0A1I0E0I4_9BACI</name>
<reference evidence="3" key="1">
    <citation type="submission" date="2016-10" db="EMBL/GenBank/DDBJ databases">
        <authorList>
            <person name="Varghese N."/>
            <person name="Submissions S."/>
        </authorList>
    </citation>
    <scope>NUCLEOTIDE SEQUENCE [LARGE SCALE GENOMIC DNA]</scope>
    <source>
        <strain evidence="3">CGMCC 1.3566</strain>
    </source>
</reference>
<feature type="transmembrane region" description="Helical" evidence="1">
    <location>
        <begin position="126"/>
        <end position="147"/>
    </location>
</feature>
<dbReference type="InterPro" id="IPR031306">
    <property type="entry name" value="CcdC"/>
</dbReference>
<dbReference type="AlphaFoldDB" id="A0A1I0E0I4"/>
<feature type="transmembrane region" description="Helical" evidence="1">
    <location>
        <begin position="6"/>
        <end position="23"/>
    </location>
</feature>
<dbReference type="PANTHER" id="PTHR39164">
    <property type="entry name" value="PROTEIN CCDC"/>
    <property type="match status" value="1"/>
</dbReference>
<dbReference type="RefSeq" id="WP_093133736.1">
    <property type="nucleotide sequence ID" value="NZ_FOHJ01000004.1"/>
</dbReference>
<keyword evidence="3" id="KW-1185">Reference proteome</keyword>
<evidence type="ECO:0000256" key="1">
    <source>
        <dbReference type="SAM" id="Phobius"/>
    </source>
</evidence>
<feature type="transmembrane region" description="Helical" evidence="1">
    <location>
        <begin position="95"/>
        <end position="114"/>
    </location>
</feature>
<keyword evidence="1" id="KW-0472">Membrane</keyword>